<gene>
    <name evidence="2" type="ORF">SLEP1_g4992</name>
</gene>
<sequence length="132" mass="14475">MADYEVPDPPPPPGSPPSLRRLLALPHECWPASLKLQPVRPQNLPDQPVEAWNERELPFVSSNPVLSSLLPPELARIPGQTCKGAQVQRHGSRDKRRHENYVSLRFIDGVGNGGCLSFVVAAMLSVGLIIDL</sequence>
<dbReference type="Proteomes" id="UP001054252">
    <property type="component" value="Unassembled WGS sequence"/>
</dbReference>
<name>A0AAV5HQU5_9ROSI</name>
<organism evidence="2 3">
    <name type="scientific">Rubroshorea leprosula</name>
    <dbReference type="NCBI Taxonomy" id="152421"/>
    <lineage>
        <taxon>Eukaryota</taxon>
        <taxon>Viridiplantae</taxon>
        <taxon>Streptophyta</taxon>
        <taxon>Embryophyta</taxon>
        <taxon>Tracheophyta</taxon>
        <taxon>Spermatophyta</taxon>
        <taxon>Magnoliopsida</taxon>
        <taxon>eudicotyledons</taxon>
        <taxon>Gunneridae</taxon>
        <taxon>Pentapetalae</taxon>
        <taxon>rosids</taxon>
        <taxon>malvids</taxon>
        <taxon>Malvales</taxon>
        <taxon>Dipterocarpaceae</taxon>
        <taxon>Rubroshorea</taxon>
    </lineage>
</organism>
<proteinExistence type="predicted"/>
<comment type="caution">
    <text evidence="2">The sequence shown here is derived from an EMBL/GenBank/DDBJ whole genome shotgun (WGS) entry which is preliminary data.</text>
</comment>
<protein>
    <submittedName>
        <fullName evidence="2">Uncharacterized protein</fullName>
    </submittedName>
</protein>
<dbReference type="AlphaFoldDB" id="A0AAV5HQU5"/>
<reference evidence="2 3" key="1">
    <citation type="journal article" date="2021" name="Commun. Biol.">
        <title>The genome of Shorea leprosula (Dipterocarpaceae) highlights the ecological relevance of drought in aseasonal tropical rainforests.</title>
        <authorList>
            <person name="Ng K.K.S."/>
            <person name="Kobayashi M.J."/>
            <person name="Fawcett J.A."/>
            <person name="Hatakeyama M."/>
            <person name="Paape T."/>
            <person name="Ng C.H."/>
            <person name="Ang C.C."/>
            <person name="Tnah L.H."/>
            <person name="Lee C.T."/>
            <person name="Nishiyama T."/>
            <person name="Sese J."/>
            <person name="O'Brien M.J."/>
            <person name="Copetti D."/>
            <person name="Mohd Noor M.I."/>
            <person name="Ong R.C."/>
            <person name="Putra M."/>
            <person name="Sireger I.Z."/>
            <person name="Indrioko S."/>
            <person name="Kosugi Y."/>
            <person name="Izuno A."/>
            <person name="Isagi Y."/>
            <person name="Lee S.L."/>
            <person name="Shimizu K.K."/>
        </authorList>
    </citation>
    <scope>NUCLEOTIDE SEQUENCE [LARGE SCALE GENOMIC DNA]</scope>
    <source>
        <strain evidence="2">214</strain>
    </source>
</reference>
<feature type="compositionally biased region" description="Pro residues" evidence="1">
    <location>
        <begin position="7"/>
        <end position="16"/>
    </location>
</feature>
<evidence type="ECO:0000313" key="3">
    <source>
        <dbReference type="Proteomes" id="UP001054252"/>
    </source>
</evidence>
<feature type="region of interest" description="Disordered" evidence="1">
    <location>
        <begin position="1"/>
        <end position="20"/>
    </location>
</feature>
<accession>A0AAV5HQU5</accession>
<evidence type="ECO:0000313" key="2">
    <source>
        <dbReference type="EMBL" id="GKU91068.1"/>
    </source>
</evidence>
<evidence type="ECO:0000256" key="1">
    <source>
        <dbReference type="SAM" id="MobiDB-lite"/>
    </source>
</evidence>
<dbReference type="EMBL" id="BPVZ01000005">
    <property type="protein sequence ID" value="GKU91068.1"/>
    <property type="molecule type" value="Genomic_DNA"/>
</dbReference>
<keyword evidence="3" id="KW-1185">Reference proteome</keyword>